<feature type="transmembrane region" description="Helical" evidence="1">
    <location>
        <begin position="103"/>
        <end position="129"/>
    </location>
</feature>
<dbReference type="AlphaFoldDB" id="A0A4R2BIM6"/>
<dbReference type="Proteomes" id="UP000295689">
    <property type="component" value="Unassembled WGS sequence"/>
</dbReference>
<organism evidence="2 3">
    <name type="scientific">Mesobacillus foraminis</name>
    <dbReference type="NCBI Taxonomy" id="279826"/>
    <lineage>
        <taxon>Bacteria</taxon>
        <taxon>Bacillati</taxon>
        <taxon>Bacillota</taxon>
        <taxon>Bacilli</taxon>
        <taxon>Bacillales</taxon>
        <taxon>Bacillaceae</taxon>
        <taxon>Mesobacillus</taxon>
    </lineage>
</organism>
<feature type="transmembrane region" description="Helical" evidence="1">
    <location>
        <begin position="36"/>
        <end position="56"/>
    </location>
</feature>
<feature type="transmembrane region" description="Helical" evidence="1">
    <location>
        <begin position="12"/>
        <end position="29"/>
    </location>
</feature>
<evidence type="ECO:0000256" key="1">
    <source>
        <dbReference type="SAM" id="Phobius"/>
    </source>
</evidence>
<keyword evidence="3" id="KW-1185">Reference proteome</keyword>
<accession>A0A4R2BIM6</accession>
<comment type="caution">
    <text evidence="2">The sequence shown here is derived from an EMBL/GenBank/DDBJ whole genome shotgun (WGS) entry which is preliminary data.</text>
</comment>
<reference evidence="2 3" key="1">
    <citation type="journal article" date="2015" name="Stand. Genomic Sci.">
        <title>Genomic Encyclopedia of Bacterial and Archaeal Type Strains, Phase III: the genomes of soil and plant-associated and newly described type strains.</title>
        <authorList>
            <person name="Whitman W.B."/>
            <person name="Woyke T."/>
            <person name="Klenk H.P."/>
            <person name="Zhou Y."/>
            <person name="Lilburn T.G."/>
            <person name="Beck B.J."/>
            <person name="De Vos P."/>
            <person name="Vandamme P."/>
            <person name="Eisen J.A."/>
            <person name="Garrity G."/>
            <person name="Hugenholtz P."/>
            <person name="Kyrpides N.C."/>
        </authorList>
    </citation>
    <scope>NUCLEOTIDE SEQUENCE [LARGE SCALE GENOMIC DNA]</scope>
    <source>
        <strain evidence="2 3">CV53</strain>
    </source>
</reference>
<feature type="transmembrane region" description="Helical" evidence="1">
    <location>
        <begin position="135"/>
        <end position="156"/>
    </location>
</feature>
<protein>
    <submittedName>
        <fullName evidence="2">Uncharacterized protein</fullName>
    </submittedName>
</protein>
<dbReference type="EMBL" id="SLVV01000004">
    <property type="protein sequence ID" value="TCN26282.1"/>
    <property type="molecule type" value="Genomic_DNA"/>
</dbReference>
<feature type="transmembrane region" description="Helical" evidence="1">
    <location>
        <begin position="76"/>
        <end position="96"/>
    </location>
</feature>
<sequence>MTGIGNFSTNEISLILMNFGGYLLMFLFPKRLSREVACLSILSGLATGMLFDFTIGGGVLDFYRQNDTNHYEFFDVVYYALFGPAGYFFMYFYHMLHINKKSFIFYITAWALLALALQWVFTLLDILAYQNNYKLIYSFPIFLTTQAITGIFYEFITDGNQKEPA</sequence>
<dbReference type="OrthoDB" id="2618234at2"/>
<keyword evidence="1" id="KW-1133">Transmembrane helix</keyword>
<name>A0A4R2BIM6_9BACI</name>
<evidence type="ECO:0000313" key="2">
    <source>
        <dbReference type="EMBL" id="TCN26282.1"/>
    </source>
</evidence>
<evidence type="ECO:0000313" key="3">
    <source>
        <dbReference type="Proteomes" id="UP000295689"/>
    </source>
</evidence>
<keyword evidence="1" id="KW-0472">Membrane</keyword>
<keyword evidence="1" id="KW-0812">Transmembrane</keyword>
<dbReference type="RefSeq" id="WP_121612697.1">
    <property type="nucleotide sequence ID" value="NZ_CP033044.1"/>
</dbReference>
<proteinExistence type="predicted"/>
<gene>
    <name evidence="2" type="ORF">EV146_104392</name>
</gene>